<evidence type="ECO:0000256" key="1">
    <source>
        <dbReference type="SAM" id="Phobius"/>
    </source>
</evidence>
<dbReference type="Proteomes" id="UP000288805">
    <property type="component" value="Unassembled WGS sequence"/>
</dbReference>
<gene>
    <name evidence="2" type="ORF">CK203_086654</name>
</gene>
<dbReference type="EMBL" id="QGNW01001387">
    <property type="protein sequence ID" value="RVW43103.1"/>
    <property type="molecule type" value="Genomic_DNA"/>
</dbReference>
<name>A0A438E604_VITVI</name>
<evidence type="ECO:0000313" key="3">
    <source>
        <dbReference type="Proteomes" id="UP000288805"/>
    </source>
</evidence>
<protein>
    <submittedName>
        <fullName evidence="2">Uncharacterized protein</fullName>
    </submittedName>
</protein>
<dbReference type="AlphaFoldDB" id="A0A438E604"/>
<feature type="transmembrane region" description="Helical" evidence="1">
    <location>
        <begin position="6"/>
        <end position="24"/>
    </location>
</feature>
<feature type="transmembrane region" description="Helical" evidence="1">
    <location>
        <begin position="56"/>
        <end position="78"/>
    </location>
</feature>
<organism evidence="2 3">
    <name type="scientific">Vitis vinifera</name>
    <name type="common">Grape</name>
    <dbReference type="NCBI Taxonomy" id="29760"/>
    <lineage>
        <taxon>Eukaryota</taxon>
        <taxon>Viridiplantae</taxon>
        <taxon>Streptophyta</taxon>
        <taxon>Embryophyta</taxon>
        <taxon>Tracheophyta</taxon>
        <taxon>Spermatophyta</taxon>
        <taxon>Magnoliopsida</taxon>
        <taxon>eudicotyledons</taxon>
        <taxon>Gunneridae</taxon>
        <taxon>Pentapetalae</taxon>
        <taxon>rosids</taxon>
        <taxon>Vitales</taxon>
        <taxon>Vitaceae</taxon>
        <taxon>Viteae</taxon>
        <taxon>Vitis</taxon>
    </lineage>
</organism>
<keyword evidence="1" id="KW-0472">Membrane</keyword>
<accession>A0A438E604</accession>
<sequence length="106" mass="12038">MTNHSWILVGSLLFWGFFTGNILIREDMSQKRSFWWDMPFMKLILCPMSHPRLEAVIAYIGGVLFLIFAVVTLIEICIKSGTKSQTSPTDLIPVLDSHVIENLPSI</sequence>
<evidence type="ECO:0000313" key="2">
    <source>
        <dbReference type="EMBL" id="RVW43103.1"/>
    </source>
</evidence>
<comment type="caution">
    <text evidence="2">The sequence shown here is derived from an EMBL/GenBank/DDBJ whole genome shotgun (WGS) entry which is preliminary data.</text>
</comment>
<keyword evidence="1" id="KW-1133">Transmembrane helix</keyword>
<keyword evidence="1" id="KW-0812">Transmembrane</keyword>
<reference evidence="2 3" key="1">
    <citation type="journal article" date="2018" name="PLoS Genet.">
        <title>Population sequencing reveals clonal diversity and ancestral inbreeding in the grapevine cultivar Chardonnay.</title>
        <authorList>
            <person name="Roach M.J."/>
            <person name="Johnson D.L."/>
            <person name="Bohlmann J."/>
            <person name="van Vuuren H.J."/>
            <person name="Jones S.J."/>
            <person name="Pretorius I.S."/>
            <person name="Schmidt S.A."/>
            <person name="Borneman A.R."/>
        </authorList>
    </citation>
    <scope>NUCLEOTIDE SEQUENCE [LARGE SCALE GENOMIC DNA]</scope>
    <source>
        <strain evidence="3">cv. Chardonnay</strain>
        <tissue evidence="2">Leaf</tissue>
    </source>
</reference>
<proteinExistence type="predicted"/>